<keyword evidence="5 8" id="KW-0812">Transmembrane</keyword>
<evidence type="ECO:0000313" key="10">
    <source>
        <dbReference type="Proteomes" id="UP000518892"/>
    </source>
</evidence>
<evidence type="ECO:0000256" key="3">
    <source>
        <dbReference type="ARBA" id="ARBA00022448"/>
    </source>
</evidence>
<feature type="transmembrane region" description="Helical" evidence="8">
    <location>
        <begin position="193"/>
        <end position="211"/>
    </location>
</feature>
<organism evidence="9 10">
    <name type="scientific">Halomonas stenophila</name>
    <dbReference type="NCBI Taxonomy" id="795312"/>
    <lineage>
        <taxon>Bacteria</taxon>
        <taxon>Pseudomonadati</taxon>
        <taxon>Pseudomonadota</taxon>
        <taxon>Gammaproteobacteria</taxon>
        <taxon>Oceanospirillales</taxon>
        <taxon>Halomonadaceae</taxon>
        <taxon>Halomonas</taxon>
    </lineage>
</organism>
<feature type="transmembrane region" description="Helical" evidence="8">
    <location>
        <begin position="62"/>
        <end position="84"/>
    </location>
</feature>
<evidence type="ECO:0000256" key="7">
    <source>
        <dbReference type="ARBA" id="ARBA00023136"/>
    </source>
</evidence>
<dbReference type="GO" id="GO:0005886">
    <property type="term" value="C:plasma membrane"/>
    <property type="evidence" value="ECO:0007669"/>
    <property type="project" value="UniProtKB-SubCell"/>
</dbReference>
<dbReference type="Proteomes" id="UP000518892">
    <property type="component" value="Unassembled WGS sequence"/>
</dbReference>
<dbReference type="InterPro" id="IPR011606">
    <property type="entry name" value="Brnchd-chn_aa_trnsp_permease"/>
</dbReference>
<dbReference type="PANTHER" id="PTHR34979:SF1">
    <property type="entry name" value="INNER MEMBRANE PROTEIN YGAZ"/>
    <property type="match status" value="1"/>
</dbReference>
<comment type="similarity">
    <text evidence="2">Belongs to the AzlC family.</text>
</comment>
<feature type="transmembrane region" description="Helical" evidence="8">
    <location>
        <begin position="217"/>
        <end position="235"/>
    </location>
</feature>
<keyword evidence="3" id="KW-0813">Transport</keyword>
<keyword evidence="4" id="KW-1003">Cell membrane</keyword>
<dbReference type="EMBL" id="JACHXR010000004">
    <property type="protein sequence ID" value="MBB3230935.1"/>
    <property type="molecule type" value="Genomic_DNA"/>
</dbReference>
<evidence type="ECO:0000313" key="9">
    <source>
        <dbReference type="EMBL" id="MBB3230935.1"/>
    </source>
</evidence>
<comment type="subcellular location">
    <subcellularLocation>
        <location evidence="1">Cell membrane</location>
        <topology evidence="1">Multi-pass membrane protein</topology>
    </subcellularLocation>
</comment>
<keyword evidence="7 8" id="KW-0472">Membrane</keyword>
<feature type="transmembrane region" description="Helical" evidence="8">
    <location>
        <begin position="20"/>
        <end position="41"/>
    </location>
</feature>
<accession>A0A7W5HJJ6</accession>
<dbReference type="PANTHER" id="PTHR34979">
    <property type="entry name" value="INNER MEMBRANE PROTEIN YGAZ"/>
    <property type="match status" value="1"/>
</dbReference>
<gene>
    <name evidence="9" type="ORF">FHR97_001787</name>
</gene>
<evidence type="ECO:0000256" key="5">
    <source>
        <dbReference type="ARBA" id="ARBA00022692"/>
    </source>
</evidence>
<dbReference type="GO" id="GO:1903785">
    <property type="term" value="P:L-valine transmembrane transport"/>
    <property type="evidence" value="ECO:0007669"/>
    <property type="project" value="TreeGrafter"/>
</dbReference>
<evidence type="ECO:0000256" key="2">
    <source>
        <dbReference type="ARBA" id="ARBA00010735"/>
    </source>
</evidence>
<keyword evidence="10" id="KW-1185">Reference proteome</keyword>
<protein>
    <submittedName>
        <fullName evidence="9">4-azaleucine resistance transporter AzlC</fullName>
    </submittedName>
</protein>
<evidence type="ECO:0000256" key="8">
    <source>
        <dbReference type="SAM" id="Phobius"/>
    </source>
</evidence>
<proteinExistence type="inferred from homology"/>
<evidence type="ECO:0000256" key="4">
    <source>
        <dbReference type="ARBA" id="ARBA00022475"/>
    </source>
</evidence>
<dbReference type="RefSeq" id="WP_183383437.1">
    <property type="nucleotide sequence ID" value="NZ_JACHXR010000004.1"/>
</dbReference>
<evidence type="ECO:0000256" key="6">
    <source>
        <dbReference type="ARBA" id="ARBA00022989"/>
    </source>
</evidence>
<sequence>MSLQATSSQPRPWLTGVREAIPLLGGYVPVAISFGLVAIQAGFSPWEAVIISGLFYAGASQFLFVGMIAGGAPLWLVVVMTLLINLRHVVYAPNLAPWLTSSRWWPWLMHTLTDQVFALAHHRLPQLAESARLGWFTGAALLAWASWVAGTALGAIAGDWLMAQWPLLGEILPFALPALFLVLVVPRFTCRRWSLALGVGIVLAMLCTLAGATNLGIPLAAACGALCFYVVTFPTPRKGGGDE</sequence>
<dbReference type="Pfam" id="PF03591">
    <property type="entry name" value="AzlC"/>
    <property type="match status" value="1"/>
</dbReference>
<feature type="transmembrane region" description="Helical" evidence="8">
    <location>
        <begin position="133"/>
        <end position="157"/>
    </location>
</feature>
<reference evidence="9 10" key="1">
    <citation type="submission" date="2020-08" db="EMBL/GenBank/DDBJ databases">
        <title>Genomic Encyclopedia of Type Strains, Phase III (KMG-III): the genomes of soil and plant-associated and newly described type strains.</title>
        <authorList>
            <person name="Whitman W."/>
        </authorList>
    </citation>
    <scope>NUCLEOTIDE SEQUENCE [LARGE SCALE GENOMIC DNA]</scope>
    <source>
        <strain evidence="9 10">CECT 7744</strain>
    </source>
</reference>
<evidence type="ECO:0000256" key="1">
    <source>
        <dbReference type="ARBA" id="ARBA00004651"/>
    </source>
</evidence>
<comment type="caution">
    <text evidence="9">The sequence shown here is derived from an EMBL/GenBank/DDBJ whole genome shotgun (WGS) entry which is preliminary data.</text>
</comment>
<keyword evidence="6 8" id="KW-1133">Transmembrane helix</keyword>
<feature type="transmembrane region" description="Helical" evidence="8">
    <location>
        <begin position="163"/>
        <end position="186"/>
    </location>
</feature>
<dbReference type="AlphaFoldDB" id="A0A7W5HJJ6"/>
<name>A0A7W5HJJ6_9GAMM</name>